<gene>
    <name evidence="1" type="ORF">ODALV1_LOCUS29364</name>
</gene>
<dbReference type="Proteomes" id="UP001642540">
    <property type="component" value="Unassembled WGS sequence"/>
</dbReference>
<protein>
    <submittedName>
        <fullName evidence="1">Uncharacterized protein</fullName>
    </submittedName>
</protein>
<organism evidence="1 2">
    <name type="scientific">Orchesella dallaii</name>
    <dbReference type="NCBI Taxonomy" id="48710"/>
    <lineage>
        <taxon>Eukaryota</taxon>
        <taxon>Metazoa</taxon>
        <taxon>Ecdysozoa</taxon>
        <taxon>Arthropoda</taxon>
        <taxon>Hexapoda</taxon>
        <taxon>Collembola</taxon>
        <taxon>Entomobryomorpha</taxon>
        <taxon>Entomobryoidea</taxon>
        <taxon>Orchesellidae</taxon>
        <taxon>Orchesellinae</taxon>
        <taxon>Orchesella</taxon>
    </lineage>
</organism>
<reference evidence="1 2" key="1">
    <citation type="submission" date="2024-08" db="EMBL/GenBank/DDBJ databases">
        <authorList>
            <person name="Cucini C."/>
            <person name="Frati F."/>
        </authorList>
    </citation>
    <scope>NUCLEOTIDE SEQUENCE [LARGE SCALE GENOMIC DNA]</scope>
</reference>
<comment type="caution">
    <text evidence="1">The sequence shown here is derived from an EMBL/GenBank/DDBJ whole genome shotgun (WGS) entry which is preliminary data.</text>
</comment>
<dbReference type="EMBL" id="CAXLJM020000151">
    <property type="protein sequence ID" value="CAL8143219.1"/>
    <property type="molecule type" value="Genomic_DNA"/>
</dbReference>
<accession>A0ABP1S3G8</accession>
<proteinExistence type="predicted"/>
<evidence type="ECO:0000313" key="2">
    <source>
        <dbReference type="Proteomes" id="UP001642540"/>
    </source>
</evidence>
<keyword evidence="2" id="KW-1185">Reference proteome</keyword>
<evidence type="ECO:0000313" key="1">
    <source>
        <dbReference type="EMBL" id="CAL8143219.1"/>
    </source>
</evidence>
<sequence length="110" mass="12130">MDNGGCWWCLPPPPPVLTYTRRIPGSPPQPVVRQVTATGVVDLGQATLTTTSKTIIFNVPMDNTQSTQLTTLPAARSATRYTLKSMPMPMQSSTKEGVGMTWNFYFYWSG</sequence>
<name>A0ABP1S3G8_9HEXA</name>